<feature type="transmembrane region" description="Helical" evidence="15">
    <location>
        <begin position="414"/>
        <end position="434"/>
    </location>
</feature>
<dbReference type="Pfam" id="PF00083">
    <property type="entry name" value="Sugar_tr"/>
    <property type="match status" value="1"/>
</dbReference>
<evidence type="ECO:0000256" key="2">
    <source>
        <dbReference type="ARBA" id="ARBA00004135"/>
    </source>
</evidence>
<dbReference type="InterPro" id="IPR005829">
    <property type="entry name" value="Sugar_transporter_CS"/>
</dbReference>
<feature type="transmembrane region" description="Helical" evidence="15">
    <location>
        <begin position="317"/>
        <end position="340"/>
    </location>
</feature>
<feature type="transmembrane region" description="Helical" evidence="15">
    <location>
        <begin position="132"/>
        <end position="153"/>
    </location>
</feature>
<dbReference type="GO" id="GO:0055056">
    <property type="term" value="F:D-glucose transmembrane transporter activity"/>
    <property type="evidence" value="ECO:0007669"/>
    <property type="project" value="TreeGrafter"/>
</dbReference>
<evidence type="ECO:0000256" key="11">
    <source>
        <dbReference type="ARBA" id="ARBA00023136"/>
    </source>
</evidence>
<keyword evidence="11 15" id="KW-0472">Membrane</keyword>
<feature type="transmembrane region" description="Helical" evidence="15">
    <location>
        <begin position="440"/>
        <end position="461"/>
    </location>
</feature>
<accession>A0A3B3QH93</accession>
<evidence type="ECO:0000256" key="14">
    <source>
        <dbReference type="RuleBase" id="RU003346"/>
    </source>
</evidence>
<reference evidence="17" key="1">
    <citation type="submission" date="2025-08" db="UniProtKB">
        <authorList>
            <consortium name="Ensembl"/>
        </authorList>
    </citation>
    <scope>IDENTIFICATION</scope>
</reference>
<evidence type="ECO:0000256" key="15">
    <source>
        <dbReference type="SAM" id="Phobius"/>
    </source>
</evidence>
<feature type="transmembrane region" description="Helical" evidence="15">
    <location>
        <begin position="196"/>
        <end position="217"/>
    </location>
</feature>
<keyword evidence="10 15" id="KW-1133">Transmembrane helix</keyword>
<dbReference type="Gene3D" id="1.20.1250.20">
    <property type="entry name" value="MFS general substrate transporter like domains"/>
    <property type="match status" value="1"/>
</dbReference>
<dbReference type="FunFam" id="1.20.1250.20:FF:001511">
    <property type="entry name" value="Solute carrier family 2, facilitated glucose transporter member 5"/>
    <property type="match status" value="1"/>
</dbReference>
<dbReference type="GO" id="GO:0042383">
    <property type="term" value="C:sarcolemma"/>
    <property type="evidence" value="ECO:0007669"/>
    <property type="project" value="UniProtKB-SubCell"/>
</dbReference>
<dbReference type="PROSITE" id="PS50850">
    <property type="entry name" value="MFS"/>
    <property type="match status" value="1"/>
</dbReference>
<keyword evidence="6 14" id="KW-0813">Transport</keyword>
<feature type="domain" description="Major facilitator superfamily (MFS) profile" evidence="16">
    <location>
        <begin position="25"/>
        <end position="468"/>
    </location>
</feature>
<dbReference type="InterPro" id="IPR045263">
    <property type="entry name" value="GLUT"/>
</dbReference>
<dbReference type="PRINTS" id="PR00171">
    <property type="entry name" value="SUGRTRNSPORT"/>
</dbReference>
<dbReference type="GO" id="GO:0070837">
    <property type="term" value="P:dehydroascorbic acid transport"/>
    <property type="evidence" value="ECO:0007669"/>
    <property type="project" value="TreeGrafter"/>
</dbReference>
<reference evidence="17" key="2">
    <citation type="submission" date="2025-09" db="UniProtKB">
        <authorList>
            <consortium name="Ensembl"/>
        </authorList>
    </citation>
    <scope>IDENTIFICATION</scope>
</reference>
<feature type="transmembrane region" description="Helical" evidence="15">
    <location>
        <begin position="375"/>
        <end position="402"/>
    </location>
</feature>
<dbReference type="InterPro" id="IPR020846">
    <property type="entry name" value="MFS_dom"/>
</dbReference>
<sequence length="507" mass="56505">MLSGPEISTSASRMLTSSPRFIIATLILGTGGSFQYGFHISVLNSPSPFIKELVNRTCTERYNLSLEPWVLSLIWSFIVSIYCIGGILGSLFAGRLAHVYGRKKSLLFNNILAIAGATMMLLSMVADSFEMIMIGRLLYGVNSGFALVVHTLYVVECAPRTMRGIAGVSVATFVALGKFAGQLLGLRELLGSEDWWPWLLAFSGFMGILQLLTLPFLPESPHFLLLDRGDRPGCEKAMQQLWGKGDHTSEIEEMLLQRAALQGVQYRTVWELICDRTVRWQLLTVMVTCSVLQFCGINAVYMYALDVFRTAGIPSHQLQYATLGTGLCEITVSLTCAMIIESTGKRVLLIRGNLMMVAVLGLLTITLNLQKQVFWMPYCSMILIFIYIFFFGSGPAGVTIALAADIFNQAYKPAAYTVGSFLNWISLFLIGILFPVLVQHLGEFCFIIFLACCLFCAAFIWRHLPEIKNRTILEITEDFRRMHAPKRGVGEWCMSEVKTQAMKSTKL</sequence>
<proteinExistence type="inferred from homology"/>
<dbReference type="GO" id="GO:1990539">
    <property type="term" value="P:fructose import across plasma membrane"/>
    <property type="evidence" value="ECO:0007669"/>
    <property type="project" value="UniProtKB-ARBA"/>
</dbReference>
<comment type="similarity">
    <text evidence="4">Belongs to the major facilitator superfamily. Sugar transporter (TC 2.A.1.1) family. Glucose transporter subfamily.</text>
</comment>
<dbReference type="GO" id="GO:0005353">
    <property type="term" value="F:fructose transmembrane transporter activity"/>
    <property type="evidence" value="ECO:0007669"/>
    <property type="project" value="UniProtKB-ARBA"/>
</dbReference>
<dbReference type="PANTHER" id="PTHR23503">
    <property type="entry name" value="SOLUTE CARRIER FAMILY 2"/>
    <property type="match status" value="1"/>
</dbReference>
<feature type="transmembrane region" description="Helical" evidence="15">
    <location>
        <begin position="165"/>
        <end position="184"/>
    </location>
</feature>
<evidence type="ECO:0000313" key="17">
    <source>
        <dbReference type="Ensembl" id="ENSPKIP00000006137.1"/>
    </source>
</evidence>
<feature type="transmembrane region" description="Helical" evidence="15">
    <location>
        <begin position="106"/>
        <end position="126"/>
    </location>
</feature>
<dbReference type="InterPro" id="IPR036259">
    <property type="entry name" value="MFS_trans_sf"/>
</dbReference>
<evidence type="ECO:0000256" key="4">
    <source>
        <dbReference type="ARBA" id="ARBA00007004"/>
    </source>
</evidence>
<comment type="catalytic activity">
    <reaction evidence="1">
        <text>D-fructose(out) = D-fructose(in)</text>
        <dbReference type="Rhea" id="RHEA:60372"/>
        <dbReference type="ChEBI" id="CHEBI:37721"/>
    </reaction>
</comment>
<evidence type="ECO:0000256" key="9">
    <source>
        <dbReference type="ARBA" id="ARBA00022692"/>
    </source>
</evidence>
<dbReference type="GeneTree" id="ENSGT00940000166787"/>
<evidence type="ECO:0000256" key="8">
    <source>
        <dbReference type="ARBA" id="ARBA00022597"/>
    </source>
</evidence>
<dbReference type="NCBIfam" id="TIGR00879">
    <property type="entry name" value="SP"/>
    <property type="match status" value="1"/>
</dbReference>
<keyword evidence="7" id="KW-1003">Cell membrane</keyword>
<organism evidence="17 18">
    <name type="scientific">Paramormyrops kingsleyae</name>
    <dbReference type="NCBI Taxonomy" id="1676925"/>
    <lineage>
        <taxon>Eukaryota</taxon>
        <taxon>Metazoa</taxon>
        <taxon>Chordata</taxon>
        <taxon>Craniata</taxon>
        <taxon>Vertebrata</taxon>
        <taxon>Euteleostomi</taxon>
        <taxon>Actinopterygii</taxon>
        <taxon>Neopterygii</taxon>
        <taxon>Teleostei</taxon>
        <taxon>Osteoglossocephala</taxon>
        <taxon>Osteoglossomorpha</taxon>
        <taxon>Osteoglossiformes</taxon>
        <taxon>Mormyridae</taxon>
        <taxon>Paramormyrops</taxon>
    </lineage>
</organism>
<dbReference type="PANTHER" id="PTHR23503:SF54">
    <property type="entry name" value="MAJOR FACILITATOR SUPERFAMILY (MFS) PROFILE DOMAIN-CONTAINING PROTEIN"/>
    <property type="match status" value="1"/>
</dbReference>
<dbReference type="Proteomes" id="UP000261540">
    <property type="component" value="Unplaced"/>
</dbReference>
<dbReference type="SUPFAM" id="SSF103473">
    <property type="entry name" value="MFS general substrate transporter"/>
    <property type="match status" value="1"/>
</dbReference>
<keyword evidence="8" id="KW-0762">Sugar transport</keyword>
<evidence type="ECO:0000313" key="18">
    <source>
        <dbReference type="Proteomes" id="UP000261540"/>
    </source>
</evidence>
<dbReference type="InterPro" id="IPR003663">
    <property type="entry name" value="Sugar/inositol_transpt"/>
</dbReference>
<feature type="transmembrane region" description="Helical" evidence="15">
    <location>
        <begin position="352"/>
        <end position="369"/>
    </location>
</feature>
<name>A0A3B3QH93_9TELE</name>
<feature type="transmembrane region" description="Helical" evidence="15">
    <location>
        <begin position="69"/>
        <end position="94"/>
    </location>
</feature>
<evidence type="ECO:0000256" key="10">
    <source>
        <dbReference type="ARBA" id="ARBA00022989"/>
    </source>
</evidence>
<evidence type="ECO:0000256" key="12">
    <source>
        <dbReference type="ARBA" id="ARBA00029961"/>
    </source>
</evidence>
<evidence type="ECO:0000256" key="3">
    <source>
        <dbReference type="ARBA" id="ARBA00004651"/>
    </source>
</evidence>
<keyword evidence="18" id="KW-1185">Reference proteome</keyword>
<feature type="transmembrane region" description="Helical" evidence="15">
    <location>
        <begin position="21"/>
        <end position="38"/>
    </location>
</feature>
<dbReference type="InterPro" id="IPR005828">
    <property type="entry name" value="MFS_sugar_transport-like"/>
</dbReference>
<evidence type="ECO:0000256" key="5">
    <source>
        <dbReference type="ARBA" id="ARBA00015973"/>
    </source>
</evidence>
<comment type="subcellular location">
    <subcellularLocation>
        <location evidence="2">Cell membrane</location>
        <location evidence="2">Sarcolemma</location>
    </subcellularLocation>
    <subcellularLocation>
        <location evidence="3">Cell membrane</location>
        <topology evidence="3">Multi-pass membrane protein</topology>
    </subcellularLocation>
</comment>
<dbReference type="STRING" id="1676925.ENSPKIP00000006137"/>
<dbReference type="Ensembl" id="ENSPKIT00000030158.1">
    <property type="protein sequence ID" value="ENSPKIP00000006137.1"/>
    <property type="gene ID" value="ENSPKIG00000022531.1"/>
</dbReference>
<evidence type="ECO:0000256" key="7">
    <source>
        <dbReference type="ARBA" id="ARBA00022475"/>
    </source>
</evidence>
<evidence type="ECO:0000256" key="1">
    <source>
        <dbReference type="ARBA" id="ARBA00000590"/>
    </source>
</evidence>
<protein>
    <recommendedName>
        <fullName evidence="5">Solute carrier family 2, facilitated glucose transporter member 5</fullName>
    </recommendedName>
    <alternativeName>
        <fullName evidence="13">Fructose transporter</fullName>
    </alternativeName>
    <alternativeName>
        <fullName evidence="12">Glucose transporter type 5, small intestine</fullName>
    </alternativeName>
</protein>
<dbReference type="AlphaFoldDB" id="A0A3B3QH93"/>
<dbReference type="PROSITE" id="PS00217">
    <property type="entry name" value="SUGAR_TRANSPORT_2"/>
    <property type="match status" value="1"/>
</dbReference>
<keyword evidence="9 15" id="KW-0812">Transmembrane</keyword>
<dbReference type="GO" id="GO:0046323">
    <property type="term" value="P:D-glucose import"/>
    <property type="evidence" value="ECO:0007669"/>
    <property type="project" value="TreeGrafter"/>
</dbReference>
<evidence type="ECO:0000259" key="16">
    <source>
        <dbReference type="PROSITE" id="PS50850"/>
    </source>
</evidence>
<evidence type="ECO:0000256" key="13">
    <source>
        <dbReference type="ARBA" id="ARBA00031099"/>
    </source>
</evidence>
<feature type="transmembrane region" description="Helical" evidence="15">
    <location>
        <begin position="282"/>
        <end position="305"/>
    </location>
</feature>
<evidence type="ECO:0000256" key="6">
    <source>
        <dbReference type="ARBA" id="ARBA00022448"/>
    </source>
</evidence>